<sequence length="77" mass="8540">MVQCLTVAKGQRFTFTIEPDLIEPLKQQAARERRSIGSLLNWLAARYLEEQQGIAVEPTVQHGGDRKSGTGKADVDD</sequence>
<organism evidence="2 3">
    <name type="scientific">Pegethrix bostrychoides GSE-TBD4-15B</name>
    <dbReference type="NCBI Taxonomy" id="2839662"/>
    <lineage>
        <taxon>Bacteria</taxon>
        <taxon>Bacillati</taxon>
        <taxon>Cyanobacteriota</taxon>
        <taxon>Cyanophyceae</taxon>
        <taxon>Oculatellales</taxon>
        <taxon>Oculatellaceae</taxon>
        <taxon>Pegethrix</taxon>
    </lineage>
</organism>
<comment type="caution">
    <text evidence="2">The sequence shown here is derived from an EMBL/GenBank/DDBJ whole genome shotgun (WGS) entry which is preliminary data.</text>
</comment>
<gene>
    <name evidence="2" type="ORF">KME07_06435</name>
</gene>
<dbReference type="AlphaFoldDB" id="A0A951U529"/>
<reference evidence="2" key="1">
    <citation type="submission" date="2021-05" db="EMBL/GenBank/DDBJ databases">
        <authorList>
            <person name="Pietrasiak N."/>
            <person name="Ward R."/>
            <person name="Stajich J.E."/>
            <person name="Kurbessoian T."/>
        </authorList>
    </citation>
    <scope>NUCLEOTIDE SEQUENCE</scope>
    <source>
        <strain evidence="2">GSE-TBD4-15B</strain>
    </source>
</reference>
<accession>A0A951U529</accession>
<feature type="region of interest" description="Disordered" evidence="1">
    <location>
        <begin position="58"/>
        <end position="77"/>
    </location>
</feature>
<evidence type="ECO:0000313" key="3">
    <source>
        <dbReference type="Proteomes" id="UP000707356"/>
    </source>
</evidence>
<dbReference type="EMBL" id="JAHHHV010000029">
    <property type="protein sequence ID" value="MBW4465062.1"/>
    <property type="molecule type" value="Genomic_DNA"/>
</dbReference>
<reference evidence="2" key="2">
    <citation type="journal article" date="2022" name="Microbiol. Resour. Announc.">
        <title>Metagenome Sequencing to Explore Phylogenomics of Terrestrial Cyanobacteria.</title>
        <authorList>
            <person name="Ward R.D."/>
            <person name="Stajich J.E."/>
            <person name="Johansen J.R."/>
            <person name="Huntemann M."/>
            <person name="Clum A."/>
            <person name="Foster B."/>
            <person name="Foster B."/>
            <person name="Roux S."/>
            <person name="Palaniappan K."/>
            <person name="Varghese N."/>
            <person name="Mukherjee S."/>
            <person name="Reddy T.B.K."/>
            <person name="Daum C."/>
            <person name="Copeland A."/>
            <person name="Chen I.A."/>
            <person name="Ivanova N.N."/>
            <person name="Kyrpides N.C."/>
            <person name="Shapiro N."/>
            <person name="Eloe-Fadrosh E.A."/>
            <person name="Pietrasiak N."/>
        </authorList>
    </citation>
    <scope>NUCLEOTIDE SEQUENCE</scope>
    <source>
        <strain evidence="2">GSE-TBD4-15B</strain>
    </source>
</reference>
<dbReference type="Proteomes" id="UP000707356">
    <property type="component" value="Unassembled WGS sequence"/>
</dbReference>
<dbReference type="InterPro" id="IPR010985">
    <property type="entry name" value="Ribbon_hlx_hlx"/>
</dbReference>
<evidence type="ECO:0000256" key="1">
    <source>
        <dbReference type="SAM" id="MobiDB-lite"/>
    </source>
</evidence>
<dbReference type="SUPFAM" id="SSF47598">
    <property type="entry name" value="Ribbon-helix-helix"/>
    <property type="match status" value="1"/>
</dbReference>
<dbReference type="GO" id="GO:0006355">
    <property type="term" value="P:regulation of DNA-templated transcription"/>
    <property type="evidence" value="ECO:0007669"/>
    <property type="project" value="InterPro"/>
</dbReference>
<name>A0A951U529_9CYAN</name>
<evidence type="ECO:0008006" key="4">
    <source>
        <dbReference type="Google" id="ProtNLM"/>
    </source>
</evidence>
<proteinExistence type="predicted"/>
<evidence type="ECO:0000313" key="2">
    <source>
        <dbReference type="EMBL" id="MBW4465062.1"/>
    </source>
</evidence>
<protein>
    <recommendedName>
        <fullName evidence="4">CopG-like ribbon-helix-helix domain-containing protein</fullName>
    </recommendedName>
</protein>